<evidence type="ECO:0000313" key="11">
    <source>
        <dbReference type="EMBL" id="EAY11022.1"/>
    </source>
</evidence>
<accession>A2E8I5</accession>
<keyword evidence="12" id="KW-1185">Reference proteome</keyword>
<dbReference type="InterPro" id="IPR002468">
    <property type="entry name" value="Pept_M24A_MAP2"/>
</dbReference>
<dbReference type="GO" id="GO:0004239">
    <property type="term" value="F:initiator methionyl aminopeptidase activity"/>
    <property type="evidence" value="ECO:0007669"/>
    <property type="project" value="UniProtKB-EC"/>
</dbReference>
<evidence type="ECO:0000256" key="2">
    <source>
        <dbReference type="ARBA" id="ARBA00001936"/>
    </source>
</evidence>
<dbReference type="NCBIfam" id="TIGR00501">
    <property type="entry name" value="met_pdase_II"/>
    <property type="match status" value="1"/>
</dbReference>
<dbReference type="AlphaFoldDB" id="A2E8I5"/>
<evidence type="ECO:0000259" key="10">
    <source>
        <dbReference type="Pfam" id="PF00557"/>
    </source>
</evidence>
<feature type="region of interest" description="Disordered" evidence="9">
    <location>
        <begin position="1"/>
        <end position="21"/>
    </location>
</feature>
<dbReference type="SUPFAM" id="SSF46785">
    <property type="entry name" value="Winged helix' DNA-binding domain"/>
    <property type="match status" value="1"/>
</dbReference>
<evidence type="ECO:0000256" key="1">
    <source>
        <dbReference type="ARBA" id="ARBA00000294"/>
    </source>
</evidence>
<evidence type="ECO:0000256" key="8">
    <source>
        <dbReference type="RuleBase" id="RU003653"/>
    </source>
</evidence>
<evidence type="ECO:0000256" key="9">
    <source>
        <dbReference type="SAM" id="MobiDB-lite"/>
    </source>
</evidence>
<comment type="function">
    <text evidence="8">Cotranslationally removes the N-terminal methionine from nascent proteins. The N-terminal methionine is often cleaved when the second residue in the primary sequence is small and uncharged (Met-Ala-, Cys, Gly, Pro, Ser, Thr, or Val).</text>
</comment>
<keyword evidence="5 8" id="KW-0645">Protease</keyword>
<gene>
    <name evidence="11" type="ORF">TVAG_410220</name>
</gene>
<evidence type="ECO:0000256" key="5">
    <source>
        <dbReference type="ARBA" id="ARBA00022670"/>
    </source>
</evidence>
<dbReference type="InterPro" id="IPR050247">
    <property type="entry name" value="Met_Aminopeptidase_Type2"/>
</dbReference>
<dbReference type="FunCoup" id="A2E8I5">
    <property type="interactions" value="836"/>
</dbReference>
<dbReference type="GO" id="GO:0008235">
    <property type="term" value="F:metalloexopeptidase activity"/>
    <property type="evidence" value="ECO:0000318"/>
    <property type="project" value="GO_Central"/>
</dbReference>
<keyword evidence="7" id="KW-0378">Hydrolase</keyword>
<dbReference type="PRINTS" id="PR00599">
    <property type="entry name" value="MAPEPTIDASE"/>
</dbReference>
<dbReference type="InterPro" id="IPR036388">
    <property type="entry name" value="WH-like_DNA-bd_sf"/>
</dbReference>
<keyword evidence="4 8" id="KW-0031">Aminopeptidase</keyword>
<comment type="similarity">
    <text evidence="8">Belongs to the peptidase M24A family.</text>
</comment>
<feature type="region of interest" description="Disordered" evidence="9">
    <location>
        <begin position="37"/>
        <end position="62"/>
    </location>
</feature>
<dbReference type="Proteomes" id="UP000001542">
    <property type="component" value="Unassembled WGS sequence"/>
</dbReference>
<dbReference type="GO" id="GO:0005737">
    <property type="term" value="C:cytoplasm"/>
    <property type="evidence" value="ECO:0000318"/>
    <property type="project" value="GO_Central"/>
</dbReference>
<dbReference type="VEuPathDB" id="TrichDB:TVAG_410220"/>
<dbReference type="GO" id="GO:0070006">
    <property type="term" value="F:metalloaminopeptidase activity"/>
    <property type="evidence" value="ECO:0007669"/>
    <property type="project" value="InterPro"/>
</dbReference>
<dbReference type="KEGG" id="tva:4768961"/>
<dbReference type="InParanoid" id="A2E8I5"/>
<evidence type="ECO:0000256" key="3">
    <source>
        <dbReference type="ARBA" id="ARBA00001954"/>
    </source>
</evidence>
<protein>
    <recommendedName>
        <fullName evidence="8">Methionine aminopeptidase</fullName>
        <ecNumber evidence="8">3.4.11.18</ecNumber>
    </recommendedName>
</protein>
<comment type="catalytic activity">
    <reaction evidence="1 8">
        <text>Release of N-terminal amino acids, preferentially methionine, from peptides and arylamides.</text>
        <dbReference type="EC" id="3.4.11.18"/>
    </reaction>
</comment>
<dbReference type="OrthoDB" id="7848262at2759"/>
<feature type="compositionally biased region" description="Basic residues" evidence="9">
    <location>
        <begin position="1"/>
        <end position="10"/>
    </location>
</feature>
<dbReference type="SUPFAM" id="SSF55920">
    <property type="entry name" value="Creatinase/aminopeptidase"/>
    <property type="match status" value="1"/>
</dbReference>
<proteinExistence type="inferred from homology"/>
<comment type="cofactor">
    <cofactor evidence="2">
        <name>Mn(2+)</name>
        <dbReference type="ChEBI" id="CHEBI:29035"/>
    </cofactor>
</comment>
<dbReference type="Pfam" id="PF00557">
    <property type="entry name" value="Peptidase_M24"/>
    <property type="match status" value="1"/>
</dbReference>
<dbReference type="CDD" id="cd01088">
    <property type="entry name" value="MetAP2"/>
    <property type="match status" value="1"/>
</dbReference>
<dbReference type="OMA" id="ILRYHIH"/>
<dbReference type="InterPro" id="IPR036005">
    <property type="entry name" value="Creatinase/aminopeptidase-like"/>
</dbReference>
<dbReference type="SMR" id="A2E8I5"/>
<dbReference type="STRING" id="5722.A2E8I5"/>
<comment type="cofactor">
    <cofactor evidence="8">
        <name>Co(2+)</name>
        <dbReference type="ChEBI" id="CHEBI:48828"/>
    </cofactor>
    <cofactor evidence="8">
        <name>Zn(2+)</name>
        <dbReference type="ChEBI" id="CHEBI:29105"/>
    </cofactor>
    <cofactor evidence="8">
        <name>Mn(2+)</name>
        <dbReference type="ChEBI" id="CHEBI:29035"/>
    </cofactor>
    <cofactor evidence="8">
        <name>Fe(2+)</name>
        <dbReference type="ChEBI" id="CHEBI:29033"/>
    </cofactor>
    <text evidence="8">Binds 2 divalent metal cations per subunit. Has a high-affinity and a low affinity metal-binding site. The true nature of the physiological cofactor is under debate. The enzyme is active with cobalt, zinc, manganese or divalent iron ions.</text>
</comment>
<name>A2E8I5_TRIV3</name>
<dbReference type="GO" id="GO:0046872">
    <property type="term" value="F:metal ion binding"/>
    <property type="evidence" value="ECO:0007669"/>
    <property type="project" value="UniProtKB-KW"/>
</dbReference>
<dbReference type="RefSeq" id="XP_001323245.1">
    <property type="nucleotide sequence ID" value="XM_001323210.1"/>
</dbReference>
<evidence type="ECO:0000256" key="6">
    <source>
        <dbReference type="ARBA" id="ARBA00022723"/>
    </source>
</evidence>
<feature type="domain" description="Peptidase M24" evidence="10">
    <location>
        <begin position="102"/>
        <end position="312"/>
    </location>
</feature>
<reference evidence="11" key="2">
    <citation type="journal article" date="2007" name="Science">
        <title>Draft genome sequence of the sexually transmitted pathogen Trichomonas vaginalis.</title>
        <authorList>
            <person name="Carlton J.M."/>
            <person name="Hirt R.P."/>
            <person name="Silva J.C."/>
            <person name="Delcher A.L."/>
            <person name="Schatz M."/>
            <person name="Zhao Q."/>
            <person name="Wortman J.R."/>
            <person name="Bidwell S.L."/>
            <person name="Alsmark U.C.M."/>
            <person name="Besteiro S."/>
            <person name="Sicheritz-Ponten T."/>
            <person name="Noel C.J."/>
            <person name="Dacks J.B."/>
            <person name="Foster P.G."/>
            <person name="Simillion C."/>
            <person name="Van de Peer Y."/>
            <person name="Miranda-Saavedra D."/>
            <person name="Barton G.J."/>
            <person name="Westrop G.D."/>
            <person name="Mueller S."/>
            <person name="Dessi D."/>
            <person name="Fiori P.L."/>
            <person name="Ren Q."/>
            <person name="Paulsen I."/>
            <person name="Zhang H."/>
            <person name="Bastida-Corcuera F.D."/>
            <person name="Simoes-Barbosa A."/>
            <person name="Brown M.T."/>
            <person name="Hayes R.D."/>
            <person name="Mukherjee M."/>
            <person name="Okumura C.Y."/>
            <person name="Schneider R."/>
            <person name="Smith A.J."/>
            <person name="Vanacova S."/>
            <person name="Villalvazo M."/>
            <person name="Haas B.J."/>
            <person name="Pertea M."/>
            <person name="Feldblyum T.V."/>
            <person name="Utterback T.R."/>
            <person name="Shu C.L."/>
            <person name="Osoegawa K."/>
            <person name="de Jong P.J."/>
            <person name="Hrdy I."/>
            <person name="Horvathova L."/>
            <person name="Zubacova Z."/>
            <person name="Dolezal P."/>
            <person name="Malik S.B."/>
            <person name="Logsdon J.M. Jr."/>
            <person name="Henze K."/>
            <person name="Gupta A."/>
            <person name="Wang C.C."/>
            <person name="Dunne R.L."/>
            <person name="Upcroft J.A."/>
            <person name="Upcroft P."/>
            <person name="White O."/>
            <person name="Salzberg S.L."/>
            <person name="Tang P."/>
            <person name="Chiu C.-H."/>
            <person name="Lee Y.-S."/>
            <person name="Embley T.M."/>
            <person name="Coombs G.H."/>
            <person name="Mottram J.C."/>
            <person name="Tachezy J."/>
            <person name="Fraser-Liggett C.M."/>
            <person name="Johnson P.J."/>
        </authorList>
    </citation>
    <scope>NUCLEOTIDE SEQUENCE [LARGE SCALE GENOMIC DNA]</scope>
    <source>
        <strain evidence="11">G3</strain>
    </source>
</reference>
<dbReference type="InterPro" id="IPR001714">
    <property type="entry name" value="Pept_M24_MAP"/>
</dbReference>
<dbReference type="Gene3D" id="1.10.10.10">
    <property type="entry name" value="Winged helix-like DNA-binding domain superfamily/Winged helix DNA-binding domain"/>
    <property type="match status" value="1"/>
</dbReference>
<dbReference type="EMBL" id="DS113327">
    <property type="protein sequence ID" value="EAY11022.1"/>
    <property type="molecule type" value="Genomic_DNA"/>
</dbReference>
<keyword evidence="6 8" id="KW-0479">Metal-binding</keyword>
<dbReference type="GO" id="GO:0004177">
    <property type="term" value="F:aminopeptidase activity"/>
    <property type="evidence" value="ECO:0000318"/>
    <property type="project" value="GO_Central"/>
</dbReference>
<dbReference type="InterPro" id="IPR000994">
    <property type="entry name" value="Pept_M24"/>
</dbReference>
<evidence type="ECO:0000256" key="4">
    <source>
        <dbReference type="ARBA" id="ARBA00022438"/>
    </source>
</evidence>
<dbReference type="PANTHER" id="PTHR45777">
    <property type="entry name" value="METHIONINE AMINOPEPTIDASE 2"/>
    <property type="match status" value="1"/>
</dbReference>
<dbReference type="GO" id="GO:0006508">
    <property type="term" value="P:proteolysis"/>
    <property type="evidence" value="ECO:0007669"/>
    <property type="project" value="UniProtKB-KW"/>
</dbReference>
<evidence type="ECO:0000313" key="12">
    <source>
        <dbReference type="Proteomes" id="UP000001542"/>
    </source>
</evidence>
<dbReference type="VEuPathDB" id="TrichDB:TVAGG3_0358830"/>
<dbReference type="Gene3D" id="3.90.230.10">
    <property type="entry name" value="Creatinase/methionine aminopeptidase superfamily"/>
    <property type="match status" value="1"/>
</dbReference>
<sequence>MSKKGGKKGQKPQMEDDDEQMAFLMAAAAANKAKIEEKIKESQIPDEVFKDLPEPPMNTHKDKPFEERYTIKYPDEMLAKIQIDHAAEERLTELKETLPYFREGGIVHNSVSEWALNSGIIAPGVNLNDMCARIEEGVRRMVNFEPPVRGLAFPCGCSINNCAAHYSPLPGDTRVLQKDDVMKIDYGVAINGYIIDSAFTVCFDPRFDSLIEASKKATETAVKMAGPEARISEIADAIEEVITSYSLELNGKTIPLKPVYNLTGHQLGQYVIHCGKSIPICKNSGSTDKMLPGEVFACETFATTGNGIVFDDGVTSHFMTNKKPPKPKNGSAQKLLTLLQDNYKTMAFCQRFIERAGDRSYTLTLNELVKEKVVDPYPPLSDVVGSYVSQHEHTFCLLEDHKEVLSCPVNKMF</sequence>
<comment type="cofactor">
    <cofactor evidence="3">
        <name>Fe(2+)</name>
        <dbReference type="ChEBI" id="CHEBI:29033"/>
    </cofactor>
</comment>
<reference evidence="11" key="1">
    <citation type="submission" date="2006-10" db="EMBL/GenBank/DDBJ databases">
        <authorList>
            <person name="Amadeo P."/>
            <person name="Zhao Q."/>
            <person name="Wortman J."/>
            <person name="Fraser-Liggett C."/>
            <person name="Carlton J."/>
        </authorList>
    </citation>
    <scope>NUCLEOTIDE SEQUENCE</scope>
    <source>
        <strain evidence="11">G3</strain>
    </source>
</reference>
<organism evidence="11 12">
    <name type="scientific">Trichomonas vaginalis (strain ATCC PRA-98 / G3)</name>
    <dbReference type="NCBI Taxonomy" id="412133"/>
    <lineage>
        <taxon>Eukaryota</taxon>
        <taxon>Metamonada</taxon>
        <taxon>Parabasalia</taxon>
        <taxon>Trichomonadida</taxon>
        <taxon>Trichomonadidae</taxon>
        <taxon>Trichomonas</taxon>
    </lineage>
</organism>
<evidence type="ECO:0000256" key="7">
    <source>
        <dbReference type="ARBA" id="ARBA00022801"/>
    </source>
</evidence>
<dbReference type="InterPro" id="IPR036390">
    <property type="entry name" value="WH_DNA-bd_sf"/>
</dbReference>
<dbReference type="eggNOG" id="KOG2775">
    <property type="taxonomic scope" value="Eukaryota"/>
</dbReference>
<dbReference type="PANTHER" id="PTHR45777:SF2">
    <property type="entry name" value="METHIONINE AMINOPEPTIDASE 2"/>
    <property type="match status" value="1"/>
</dbReference>
<dbReference type="EC" id="3.4.11.18" evidence="8"/>